<feature type="compositionally biased region" description="Low complexity" evidence="1">
    <location>
        <begin position="248"/>
        <end position="268"/>
    </location>
</feature>
<dbReference type="RefSeq" id="WP_044251855.1">
    <property type="nucleotide sequence ID" value="NZ_ASRX01000120.1"/>
</dbReference>
<sequence length="268" mass="28765">MPGISDKAQVDDLKVHLETLLAADDARRVAPEEEAAAAQQLRESTVFRPKVRQRLERALADLNAQLLGLTAAEVAKLITTREALDALDAGIAALGRVDDHLRAITGERDPVIGKLYGVYGNNPTSFGGVLHSLALAQNEDLTISSLPDADPRRDYLFTPVIRDAVDTAYTALRAIVGDRYVTRGELSRGYAVKQTTIDEAAAAIAAARQHLYANLPDRKVDRTLHDYGFRPIHTTRGRRLDAPDDDATSASPASSAIPPASSASPPAS</sequence>
<evidence type="ECO:0000313" key="3">
    <source>
        <dbReference type="Proteomes" id="UP000019678"/>
    </source>
</evidence>
<gene>
    <name evidence="2" type="ORF">CAP_1044</name>
</gene>
<dbReference type="EMBL" id="ASRX01000120">
    <property type="protein sequence ID" value="EYF00259.1"/>
    <property type="molecule type" value="Genomic_DNA"/>
</dbReference>
<dbReference type="OrthoDB" id="5510187at2"/>
<feature type="region of interest" description="Disordered" evidence="1">
    <location>
        <begin position="235"/>
        <end position="268"/>
    </location>
</feature>
<protein>
    <submittedName>
        <fullName evidence="2">Uncharacterized protein</fullName>
    </submittedName>
</protein>
<organism evidence="2 3">
    <name type="scientific">Chondromyces apiculatus DSM 436</name>
    <dbReference type="NCBI Taxonomy" id="1192034"/>
    <lineage>
        <taxon>Bacteria</taxon>
        <taxon>Pseudomonadati</taxon>
        <taxon>Myxococcota</taxon>
        <taxon>Polyangia</taxon>
        <taxon>Polyangiales</taxon>
        <taxon>Polyangiaceae</taxon>
        <taxon>Chondromyces</taxon>
    </lineage>
</organism>
<comment type="caution">
    <text evidence="2">The sequence shown here is derived from an EMBL/GenBank/DDBJ whole genome shotgun (WGS) entry which is preliminary data.</text>
</comment>
<dbReference type="AlphaFoldDB" id="A0A017STF8"/>
<dbReference type="Proteomes" id="UP000019678">
    <property type="component" value="Unassembled WGS sequence"/>
</dbReference>
<keyword evidence="3" id="KW-1185">Reference proteome</keyword>
<name>A0A017STF8_9BACT</name>
<accession>A0A017STF8</accession>
<proteinExistence type="predicted"/>
<reference evidence="2 3" key="1">
    <citation type="submission" date="2013-05" db="EMBL/GenBank/DDBJ databases">
        <title>Genome assembly of Chondromyces apiculatus DSM 436.</title>
        <authorList>
            <person name="Sharma G."/>
            <person name="Khatri I."/>
            <person name="Kaur C."/>
            <person name="Mayilraj S."/>
            <person name="Subramanian S."/>
        </authorList>
    </citation>
    <scope>NUCLEOTIDE SEQUENCE [LARGE SCALE GENOMIC DNA]</scope>
    <source>
        <strain evidence="2 3">DSM 436</strain>
    </source>
</reference>
<evidence type="ECO:0000313" key="2">
    <source>
        <dbReference type="EMBL" id="EYF00259.1"/>
    </source>
</evidence>
<evidence type="ECO:0000256" key="1">
    <source>
        <dbReference type="SAM" id="MobiDB-lite"/>
    </source>
</evidence>